<accession>A0A6A6P059</accession>
<keyword evidence="3" id="KW-1185">Reference proteome</keyword>
<feature type="region of interest" description="Disordered" evidence="1">
    <location>
        <begin position="63"/>
        <end position="144"/>
    </location>
</feature>
<gene>
    <name evidence="2" type="ORF">BDY21DRAFT_24905</name>
</gene>
<evidence type="ECO:0000313" key="2">
    <source>
        <dbReference type="EMBL" id="KAF2457401.1"/>
    </source>
</evidence>
<dbReference type="EMBL" id="MU001680">
    <property type="protein sequence ID" value="KAF2457401.1"/>
    <property type="molecule type" value="Genomic_DNA"/>
</dbReference>
<evidence type="ECO:0000256" key="1">
    <source>
        <dbReference type="SAM" id="MobiDB-lite"/>
    </source>
</evidence>
<dbReference type="Proteomes" id="UP000799766">
    <property type="component" value="Unassembled WGS sequence"/>
</dbReference>
<name>A0A6A6P059_9PEZI</name>
<reference evidence="2" key="1">
    <citation type="journal article" date="2020" name="Stud. Mycol.">
        <title>101 Dothideomycetes genomes: a test case for predicting lifestyles and emergence of pathogens.</title>
        <authorList>
            <person name="Haridas S."/>
            <person name="Albert R."/>
            <person name="Binder M."/>
            <person name="Bloem J."/>
            <person name="Labutti K."/>
            <person name="Salamov A."/>
            <person name="Andreopoulos B."/>
            <person name="Baker S."/>
            <person name="Barry K."/>
            <person name="Bills G."/>
            <person name="Bluhm B."/>
            <person name="Cannon C."/>
            <person name="Castanera R."/>
            <person name="Culley D."/>
            <person name="Daum C."/>
            <person name="Ezra D."/>
            <person name="Gonzalez J."/>
            <person name="Henrissat B."/>
            <person name="Kuo A."/>
            <person name="Liang C."/>
            <person name="Lipzen A."/>
            <person name="Lutzoni F."/>
            <person name="Magnuson J."/>
            <person name="Mondo S."/>
            <person name="Nolan M."/>
            <person name="Ohm R."/>
            <person name="Pangilinan J."/>
            <person name="Park H.-J."/>
            <person name="Ramirez L."/>
            <person name="Alfaro M."/>
            <person name="Sun H."/>
            <person name="Tritt A."/>
            <person name="Yoshinaga Y."/>
            <person name="Zwiers L.-H."/>
            <person name="Turgeon B."/>
            <person name="Goodwin S."/>
            <person name="Spatafora J."/>
            <person name="Crous P."/>
            <person name="Grigoriev I."/>
        </authorList>
    </citation>
    <scope>NUCLEOTIDE SEQUENCE</scope>
    <source>
        <strain evidence="2">ATCC 16933</strain>
    </source>
</reference>
<dbReference type="AlphaFoldDB" id="A0A6A6P059"/>
<proteinExistence type="predicted"/>
<feature type="compositionally biased region" description="Basic residues" evidence="1">
    <location>
        <begin position="120"/>
        <end position="144"/>
    </location>
</feature>
<organism evidence="2 3">
    <name type="scientific">Lineolata rhizophorae</name>
    <dbReference type="NCBI Taxonomy" id="578093"/>
    <lineage>
        <taxon>Eukaryota</taxon>
        <taxon>Fungi</taxon>
        <taxon>Dikarya</taxon>
        <taxon>Ascomycota</taxon>
        <taxon>Pezizomycotina</taxon>
        <taxon>Dothideomycetes</taxon>
        <taxon>Dothideomycetes incertae sedis</taxon>
        <taxon>Lineolatales</taxon>
        <taxon>Lineolataceae</taxon>
        <taxon>Lineolata</taxon>
    </lineage>
</organism>
<protein>
    <submittedName>
        <fullName evidence="2">Uncharacterized protein</fullName>
    </submittedName>
</protein>
<evidence type="ECO:0000313" key="3">
    <source>
        <dbReference type="Proteomes" id="UP000799766"/>
    </source>
</evidence>
<sequence length="193" mass="21903">MRNGLARYITVRAVGYTLGGRQTSEQRAPCPHIKPRDPSRHLATHSSRIPASAYVCRRAPLQACPPHHPTNRPTARFDPARSTPHWQHTRASPLPNHILSRRRSAAPWPPSATVRAGASRPRHASNKRPHRTVSMRRSNRPPRPHRMYAFASAPVRQLNWPARSTPRSFLDNECTRYDILPPSSLSMRNSCRC</sequence>
<feature type="region of interest" description="Disordered" evidence="1">
    <location>
        <begin position="20"/>
        <end position="44"/>
    </location>
</feature>